<evidence type="ECO:0000313" key="1">
    <source>
        <dbReference type="EMBL" id="ECT8650413.1"/>
    </source>
</evidence>
<sequence>MVGLEILYKMYKIMCQGGKRDNSGVLAQCGLTPKWMAEQMESHDEPERKVHLYHCDHRGLPLALISPANTVACGV</sequence>
<organism evidence="1">
    <name type="scientific">Salmonella enterica subsp. salamae serovar 50:b:z6</name>
    <dbReference type="NCBI Taxonomy" id="1967621"/>
    <lineage>
        <taxon>Bacteria</taxon>
        <taxon>Pseudomonadati</taxon>
        <taxon>Pseudomonadota</taxon>
        <taxon>Gammaproteobacteria</taxon>
        <taxon>Enterobacterales</taxon>
        <taxon>Enterobacteriaceae</taxon>
        <taxon>Salmonella</taxon>
    </lineage>
</organism>
<accession>A0A603B9S5</accession>
<comment type="caution">
    <text evidence="1">The sequence shown here is derived from an EMBL/GenBank/DDBJ whole genome shotgun (WGS) entry which is preliminary data.</text>
</comment>
<gene>
    <name evidence="1" type="ORF">B1075_06810</name>
</gene>
<reference evidence="1" key="1">
    <citation type="submission" date="2018-07" db="EMBL/GenBank/DDBJ databases">
        <authorList>
            <consortium name="PulseNet: The National Subtyping Network for Foodborne Disease Surveillance"/>
            <person name="Tarr C.L."/>
            <person name="Trees E."/>
            <person name="Katz L.S."/>
            <person name="Carleton-Romer H.A."/>
            <person name="Stroika S."/>
            <person name="Kucerova Z."/>
            <person name="Roache K.F."/>
            <person name="Sabol A.L."/>
            <person name="Besser J."/>
            <person name="Gerner-Smidt P."/>
        </authorList>
    </citation>
    <scope>NUCLEOTIDE SEQUENCE</scope>
    <source>
        <strain evidence="1">PNUSAS008102</strain>
    </source>
</reference>
<protein>
    <submittedName>
        <fullName evidence="1">Uncharacterized protein</fullName>
    </submittedName>
</protein>
<name>A0A603B9S5_SALER</name>
<dbReference type="AlphaFoldDB" id="A0A603B9S5"/>
<dbReference type="EMBL" id="AAKOCZ010000002">
    <property type="protein sequence ID" value="ECT8650413.1"/>
    <property type="molecule type" value="Genomic_DNA"/>
</dbReference>
<proteinExistence type="predicted"/>